<name>A0A6C2YLY0_9BACT</name>
<organism evidence="2">
    <name type="scientific">Tuwongella immobilis</name>
    <dbReference type="NCBI Taxonomy" id="692036"/>
    <lineage>
        <taxon>Bacteria</taxon>
        <taxon>Pseudomonadati</taxon>
        <taxon>Planctomycetota</taxon>
        <taxon>Planctomycetia</taxon>
        <taxon>Gemmatales</taxon>
        <taxon>Gemmataceae</taxon>
        <taxon>Tuwongella</taxon>
    </lineage>
</organism>
<dbReference type="EMBL" id="LR593887">
    <property type="protein sequence ID" value="VTS01858.1"/>
    <property type="molecule type" value="Genomic_DNA"/>
</dbReference>
<proteinExistence type="predicted"/>
<feature type="transmembrane region" description="Helical" evidence="1">
    <location>
        <begin position="81"/>
        <end position="101"/>
    </location>
</feature>
<evidence type="ECO:0000313" key="2">
    <source>
        <dbReference type="EMBL" id="VIP02590.1"/>
    </source>
</evidence>
<accession>A0A6C2YLY0</accession>
<keyword evidence="1" id="KW-1133">Transmembrane helix</keyword>
<keyword evidence="1" id="KW-0812">Transmembrane</keyword>
<keyword evidence="3" id="KW-1185">Reference proteome</keyword>
<dbReference type="Proteomes" id="UP000464378">
    <property type="component" value="Chromosome"/>
</dbReference>
<dbReference type="EMBL" id="LR586016">
    <property type="protein sequence ID" value="VIP02590.1"/>
    <property type="molecule type" value="Genomic_DNA"/>
</dbReference>
<reference evidence="2" key="1">
    <citation type="submission" date="2019-04" db="EMBL/GenBank/DDBJ databases">
        <authorList>
            <consortium name="Science for Life Laboratories"/>
        </authorList>
    </citation>
    <scope>NUCLEOTIDE SEQUENCE</scope>
    <source>
        <strain evidence="2">MBLW1</strain>
    </source>
</reference>
<feature type="transmembrane region" description="Helical" evidence="1">
    <location>
        <begin position="107"/>
        <end position="128"/>
    </location>
</feature>
<keyword evidence="1" id="KW-0472">Membrane</keyword>
<evidence type="ECO:0000313" key="3">
    <source>
        <dbReference type="Proteomes" id="UP000464378"/>
    </source>
</evidence>
<gene>
    <name evidence="2" type="ORF">GMBLW1_13700</name>
</gene>
<evidence type="ECO:0000256" key="1">
    <source>
        <dbReference type="SAM" id="Phobius"/>
    </source>
</evidence>
<dbReference type="InParanoid" id="A0A6C2YLY0"/>
<sequence length="254" mass="28203">MFFHGIGIGKCGKRGNVSWSQGRYDRDSVVAVTVMLLPLIPIRIVHTSNTATSILGEPNDAQEIPLRWSWRFVLAAFLNRWLLGILWLFTIGGIAAVANNIPRKDAIGQFIILLTIQSIILGFRKFVLRGNRRHAQIRWVLGQHALGSSDPATWTTTQLTPPPDPESIYGTATFADAVPELLAAQEFSRAMWAARLCTAIENRHHGELLTTQILRDPDVQRAIAVVSEHPEEWDAWMTGPPPSHPPMEAAHSNA</sequence>
<dbReference type="RefSeq" id="WP_162657749.1">
    <property type="nucleotide sequence ID" value="NZ_LR593887.1"/>
</dbReference>
<dbReference type="KEGG" id="tim:GMBLW1_13700"/>
<dbReference type="AlphaFoldDB" id="A0A6C2YLY0"/>
<protein>
    <submittedName>
        <fullName evidence="2">Uncharacterized protein</fullName>
    </submittedName>
</protein>